<dbReference type="Proteomes" id="UP000019184">
    <property type="component" value="Unassembled WGS sequence"/>
</dbReference>
<sequence>MPEGVHWFVNPQSLKPPSTVIALAALFSPNPEISAKDNVSNFFISVPTLTQLKGLKLRKAKDIPLI</sequence>
<dbReference type="AlphaFoldDB" id="A0A7U7GAD6"/>
<proteinExistence type="predicted"/>
<name>A0A7U7GAD6_9GAMM</name>
<gene>
    <name evidence="1" type="ORF">BN874_170018</name>
</gene>
<evidence type="ECO:0000313" key="1">
    <source>
        <dbReference type="EMBL" id="CDH44495.1"/>
    </source>
</evidence>
<keyword evidence="2" id="KW-1185">Reference proteome</keyword>
<evidence type="ECO:0000313" key="2">
    <source>
        <dbReference type="Proteomes" id="UP000019184"/>
    </source>
</evidence>
<dbReference type="EMBL" id="CBTK010000079">
    <property type="protein sequence ID" value="CDH44495.1"/>
    <property type="molecule type" value="Genomic_DNA"/>
</dbReference>
<reference evidence="1 2" key="1">
    <citation type="journal article" date="2014" name="ISME J.">
        <title>Candidatus Competibacter-lineage genomes retrieved from metagenomes reveal functional metabolic diversity.</title>
        <authorList>
            <person name="McIlroy S.J."/>
            <person name="Albertsen M."/>
            <person name="Andresen E.K."/>
            <person name="Saunders A.M."/>
            <person name="Kristiansen R."/>
            <person name="Stokholm-Bjerregaard M."/>
            <person name="Nielsen K.L."/>
            <person name="Nielsen P.H."/>
        </authorList>
    </citation>
    <scope>NUCLEOTIDE SEQUENCE [LARGE SCALE GENOMIC DNA]</scope>
    <source>
        <strain evidence="1 2">Run_B_J11</strain>
    </source>
</reference>
<comment type="caution">
    <text evidence="1">The sequence shown here is derived from an EMBL/GenBank/DDBJ whole genome shotgun (WGS) entry which is preliminary data.</text>
</comment>
<organism evidence="1 2">
    <name type="scientific">Candidatus Contendobacter odensis Run_B_J11</name>
    <dbReference type="NCBI Taxonomy" id="1400861"/>
    <lineage>
        <taxon>Bacteria</taxon>
        <taxon>Pseudomonadati</taxon>
        <taxon>Pseudomonadota</taxon>
        <taxon>Gammaproteobacteria</taxon>
        <taxon>Candidatus Competibacteraceae</taxon>
        <taxon>Candidatus Contendibacter</taxon>
    </lineage>
</organism>
<accession>A0A7U7GAD6</accession>
<protein>
    <submittedName>
        <fullName evidence="1">Uncharacterized protein</fullName>
    </submittedName>
</protein>